<gene>
    <name evidence="9" type="ORF">JK358_28485</name>
</gene>
<keyword evidence="10" id="KW-1185">Reference proteome</keyword>
<keyword evidence="7" id="KW-0812">Transmembrane</keyword>
<accession>A0ABS1MDJ2</accession>
<keyword evidence="4" id="KW-0964">Secreted</keyword>
<feature type="transmembrane region" description="Helical" evidence="7">
    <location>
        <begin position="20"/>
        <end position="41"/>
    </location>
</feature>
<evidence type="ECO:0000256" key="2">
    <source>
        <dbReference type="ARBA" id="ARBA00005477"/>
    </source>
</evidence>
<evidence type="ECO:0000313" key="9">
    <source>
        <dbReference type="EMBL" id="MBL1078351.1"/>
    </source>
</evidence>
<comment type="similarity">
    <text evidence="2">Belongs to the Apa family.</text>
</comment>
<feature type="domain" description="Fibronectin-attachment" evidence="8">
    <location>
        <begin position="53"/>
        <end position="207"/>
    </location>
</feature>
<dbReference type="RefSeq" id="WP_201953489.1">
    <property type="nucleotide sequence ID" value="NZ_JAERRJ010000011.1"/>
</dbReference>
<evidence type="ECO:0000256" key="4">
    <source>
        <dbReference type="ARBA" id="ARBA00022525"/>
    </source>
</evidence>
<sequence>MDPNQALPPEPAVSPRLAKWVIGVCVVALVGSLAGIGWLAVREVRPEAEERGRISSAAAGMSFVPPEGWAQMPDEDDGRLVFGQVALQREGASGMLLLGKLDGSMFASEHADDGSAACALGSGMGEFFFPSPGTRVDRETLDVKGRAVTGKSCFYRVDFDSSRNPRAEVYAAVVRAESRRWWVSWLGDAESPVDRIAAQKLAESIRPL</sequence>
<evidence type="ECO:0000256" key="5">
    <source>
        <dbReference type="ARBA" id="ARBA00022729"/>
    </source>
</evidence>
<keyword evidence="7" id="KW-1133">Transmembrane helix</keyword>
<evidence type="ECO:0000256" key="1">
    <source>
        <dbReference type="ARBA" id="ARBA00004613"/>
    </source>
</evidence>
<proteinExistence type="inferred from homology"/>
<reference evidence="9 10" key="1">
    <citation type="submission" date="2021-01" db="EMBL/GenBank/DDBJ databases">
        <title>WGS of actinomycetes isolated from Thailand.</title>
        <authorList>
            <person name="Thawai C."/>
        </authorList>
    </citation>
    <scope>NUCLEOTIDE SEQUENCE [LARGE SCALE GENOMIC DNA]</scope>
    <source>
        <strain evidence="9 10">LPG 2</strain>
    </source>
</reference>
<evidence type="ECO:0000256" key="6">
    <source>
        <dbReference type="ARBA" id="ARBA00031042"/>
    </source>
</evidence>
<dbReference type="Proteomes" id="UP000602198">
    <property type="component" value="Unassembled WGS sequence"/>
</dbReference>
<dbReference type="Pfam" id="PF07174">
    <property type="entry name" value="FAP"/>
    <property type="match status" value="1"/>
</dbReference>
<organism evidence="9 10">
    <name type="scientific">Nocardia acididurans</name>
    <dbReference type="NCBI Taxonomy" id="2802282"/>
    <lineage>
        <taxon>Bacteria</taxon>
        <taxon>Bacillati</taxon>
        <taxon>Actinomycetota</taxon>
        <taxon>Actinomycetes</taxon>
        <taxon>Mycobacteriales</taxon>
        <taxon>Nocardiaceae</taxon>
        <taxon>Nocardia</taxon>
    </lineage>
</organism>
<evidence type="ECO:0000256" key="3">
    <source>
        <dbReference type="ARBA" id="ARBA00016054"/>
    </source>
</evidence>
<name>A0ABS1MDJ2_9NOCA</name>
<comment type="caution">
    <text evidence="9">The sequence shown here is derived from an EMBL/GenBank/DDBJ whole genome shotgun (WGS) entry which is preliminary data.</text>
</comment>
<keyword evidence="5" id="KW-0732">Signal</keyword>
<protein>
    <recommendedName>
        <fullName evidence="3">Alanine and proline-rich secreted protein Apa</fullName>
    </recommendedName>
    <alternativeName>
        <fullName evidence="6">Fibronectin attachment protein</fullName>
    </alternativeName>
</protein>
<dbReference type="InterPro" id="IPR010801">
    <property type="entry name" value="FAP"/>
</dbReference>
<keyword evidence="7" id="KW-0472">Membrane</keyword>
<evidence type="ECO:0000259" key="8">
    <source>
        <dbReference type="Pfam" id="PF07174"/>
    </source>
</evidence>
<evidence type="ECO:0000313" key="10">
    <source>
        <dbReference type="Proteomes" id="UP000602198"/>
    </source>
</evidence>
<comment type="subcellular location">
    <subcellularLocation>
        <location evidence="1">Secreted</location>
    </subcellularLocation>
</comment>
<evidence type="ECO:0000256" key="7">
    <source>
        <dbReference type="SAM" id="Phobius"/>
    </source>
</evidence>
<dbReference type="EMBL" id="JAERRJ010000011">
    <property type="protein sequence ID" value="MBL1078351.1"/>
    <property type="molecule type" value="Genomic_DNA"/>
</dbReference>